<feature type="transmembrane region" description="Helical" evidence="1">
    <location>
        <begin position="36"/>
        <end position="64"/>
    </location>
</feature>
<name>A0A0Q3HNU1_9FLAO</name>
<accession>A0A0Q3HNU1</accession>
<feature type="transmembrane region" description="Helical" evidence="1">
    <location>
        <begin position="12"/>
        <end position="30"/>
    </location>
</feature>
<dbReference type="RefSeq" id="WP_056017770.1">
    <property type="nucleotide sequence ID" value="NZ_LLYZ01000021.1"/>
</dbReference>
<dbReference type="EMBL" id="LLYZ01000021">
    <property type="protein sequence ID" value="KQK24325.1"/>
    <property type="molecule type" value="Genomic_DNA"/>
</dbReference>
<dbReference type="Proteomes" id="UP000051682">
    <property type="component" value="Unassembled WGS sequence"/>
</dbReference>
<dbReference type="AlphaFoldDB" id="A0A0Q3HNU1"/>
<protein>
    <recommendedName>
        <fullName evidence="4">Branched-chain amino acid:cation transporter, LIVCS family</fullName>
    </recommendedName>
</protein>
<feature type="transmembrane region" description="Helical" evidence="1">
    <location>
        <begin position="76"/>
        <end position="97"/>
    </location>
</feature>
<evidence type="ECO:0000313" key="2">
    <source>
        <dbReference type="EMBL" id="KQK24325.1"/>
    </source>
</evidence>
<keyword evidence="1" id="KW-1133">Transmembrane helix</keyword>
<organism evidence="2 3">
    <name type="scientific">Chryseobacterium aquaticum</name>
    <dbReference type="NCBI Taxonomy" id="452084"/>
    <lineage>
        <taxon>Bacteria</taxon>
        <taxon>Pseudomonadati</taxon>
        <taxon>Bacteroidota</taxon>
        <taxon>Flavobacteriia</taxon>
        <taxon>Flavobacteriales</taxon>
        <taxon>Weeksellaceae</taxon>
        <taxon>Chryseobacterium group</taxon>
        <taxon>Chryseobacterium</taxon>
    </lineage>
</organism>
<dbReference type="STRING" id="452084.AR438_16990"/>
<proteinExistence type="predicted"/>
<evidence type="ECO:0008006" key="4">
    <source>
        <dbReference type="Google" id="ProtNLM"/>
    </source>
</evidence>
<keyword evidence="1" id="KW-0812">Transmembrane</keyword>
<keyword evidence="1" id="KW-0472">Membrane</keyword>
<sequence length="99" mass="11052">MKNENILTIGKFFFWLSFTLGNICLFGYLISQNEGFAFYGFMLLIFGSIINLLVVIGLMIYGVIIKSQLNVCMKASSIICINISIAILYYFIGISLIGS</sequence>
<evidence type="ECO:0000313" key="3">
    <source>
        <dbReference type="Proteomes" id="UP000051682"/>
    </source>
</evidence>
<evidence type="ECO:0000256" key="1">
    <source>
        <dbReference type="SAM" id="Phobius"/>
    </source>
</evidence>
<reference evidence="2 3" key="1">
    <citation type="submission" date="2015-10" db="EMBL/GenBank/DDBJ databases">
        <title>Chryseobacterium aquaticum genome.</title>
        <authorList>
            <person name="Newman J.D."/>
            <person name="Ferguson M.B."/>
            <person name="Miller J.R."/>
        </authorList>
    </citation>
    <scope>NUCLEOTIDE SEQUENCE [LARGE SCALE GENOMIC DNA]</scope>
    <source>
        <strain evidence="2 3">KCTC 12483</strain>
    </source>
</reference>
<dbReference type="OrthoDB" id="1274611at2"/>
<gene>
    <name evidence="2" type="ORF">AR438_16990</name>
</gene>
<keyword evidence="3" id="KW-1185">Reference proteome</keyword>
<comment type="caution">
    <text evidence="2">The sequence shown here is derived from an EMBL/GenBank/DDBJ whole genome shotgun (WGS) entry which is preliminary data.</text>
</comment>